<evidence type="ECO:0000313" key="8">
    <source>
        <dbReference type="Proteomes" id="UP000051084"/>
    </source>
</evidence>
<evidence type="ECO:0000256" key="1">
    <source>
        <dbReference type="ARBA" id="ARBA00005854"/>
    </source>
</evidence>
<feature type="domain" description="D-isomer specific 2-hydroxyacid dehydrogenase NAD-binding" evidence="6">
    <location>
        <begin position="115"/>
        <end position="298"/>
    </location>
</feature>
<evidence type="ECO:0000256" key="4">
    <source>
        <dbReference type="RuleBase" id="RU003719"/>
    </source>
</evidence>
<evidence type="ECO:0000259" key="5">
    <source>
        <dbReference type="Pfam" id="PF00389"/>
    </source>
</evidence>
<dbReference type="PANTHER" id="PTHR43026">
    <property type="entry name" value="2-HYDROXYACID DEHYDROGENASE HOMOLOG 1-RELATED"/>
    <property type="match status" value="1"/>
</dbReference>
<dbReference type="Pfam" id="PF02826">
    <property type="entry name" value="2-Hacid_dh_C"/>
    <property type="match status" value="1"/>
</dbReference>
<dbReference type="PATRIC" id="fig|1423742.4.peg.894"/>
<dbReference type="GO" id="GO:0008720">
    <property type="term" value="F:D-lactate dehydrogenase (NAD+) activity"/>
    <property type="evidence" value="ECO:0007669"/>
    <property type="project" value="TreeGrafter"/>
</dbReference>
<dbReference type="SUPFAM" id="SSF51735">
    <property type="entry name" value="NAD(P)-binding Rossmann-fold domains"/>
    <property type="match status" value="1"/>
</dbReference>
<keyword evidence="2 4" id="KW-0560">Oxidoreductase</keyword>
<accession>A0A0R1UV76</accession>
<evidence type="ECO:0000313" key="7">
    <source>
        <dbReference type="EMBL" id="KRL95272.1"/>
    </source>
</evidence>
<dbReference type="AlphaFoldDB" id="A0A0R1UV76"/>
<dbReference type="GO" id="GO:0051287">
    <property type="term" value="F:NAD binding"/>
    <property type="evidence" value="ECO:0007669"/>
    <property type="project" value="InterPro"/>
</dbReference>
<sequence length="331" mass="36616">MMKVAFFDASVDEIPYIQQWEQATGDEIIQIPDFLSKENVHLVAGCDAVSTKQIPVIDDEVYPQLAEFGIHHLALRSVGYNVVNFELANQYDLTITNVPAYSPRAIAENGLTVGLNLLRKLSTIQARMRRLDFTLPTSLLSDEIFTKTVGVIGVGRIGTATAQLYHALGANVLGYDPVYNAANEAFLTYTDLPTLLTQADIITIHTPLDESTYHLIGEPEFQQMKPGAIFINQARGGLVDTATLIQHLENGHLGGAGLDVLSSESEFFWKQFTTPTDLPADYQRLAALDNVIVTPHSAYYTNLAVQNMVRQSLTECQHFLTGEKLLYKVEP</sequence>
<dbReference type="InterPro" id="IPR006139">
    <property type="entry name" value="D-isomer_2_OHA_DH_cat_dom"/>
</dbReference>
<dbReference type="PROSITE" id="PS00671">
    <property type="entry name" value="D_2_HYDROXYACID_DH_3"/>
    <property type="match status" value="1"/>
</dbReference>
<evidence type="ECO:0000259" key="6">
    <source>
        <dbReference type="Pfam" id="PF02826"/>
    </source>
</evidence>
<dbReference type="Proteomes" id="UP000051084">
    <property type="component" value="Unassembled WGS sequence"/>
</dbReference>
<protein>
    <submittedName>
        <fullName evidence="7">D-lactate dehydrogenase</fullName>
    </submittedName>
</protein>
<dbReference type="PANTHER" id="PTHR43026:SF1">
    <property type="entry name" value="2-HYDROXYACID DEHYDROGENASE HOMOLOG 1-RELATED"/>
    <property type="match status" value="1"/>
</dbReference>
<gene>
    <name evidence="7" type="ORF">FC21_GL000860</name>
</gene>
<proteinExistence type="inferred from homology"/>
<dbReference type="Pfam" id="PF00389">
    <property type="entry name" value="2-Hacid_dh"/>
    <property type="match status" value="1"/>
</dbReference>
<keyword evidence="8" id="KW-1185">Reference proteome</keyword>
<name>A0A0R1UV76_9LACO</name>
<dbReference type="InterPro" id="IPR036291">
    <property type="entry name" value="NAD(P)-bd_dom_sf"/>
</dbReference>
<comment type="similarity">
    <text evidence="1 4">Belongs to the D-isomer specific 2-hydroxyacid dehydrogenase family.</text>
</comment>
<comment type="caution">
    <text evidence="7">The sequence shown here is derived from an EMBL/GenBank/DDBJ whole genome shotgun (WGS) entry which is preliminary data.</text>
</comment>
<evidence type="ECO:0000256" key="2">
    <source>
        <dbReference type="ARBA" id="ARBA00023002"/>
    </source>
</evidence>
<dbReference type="PROSITE" id="PS00065">
    <property type="entry name" value="D_2_HYDROXYACID_DH_1"/>
    <property type="match status" value="1"/>
</dbReference>
<dbReference type="InterPro" id="IPR029753">
    <property type="entry name" value="D-isomer_DH_CS"/>
</dbReference>
<dbReference type="RefSeq" id="WP_235804938.1">
    <property type="nucleotide sequence ID" value="NZ_AZGC01000020.1"/>
</dbReference>
<dbReference type="EMBL" id="AZGC01000020">
    <property type="protein sequence ID" value="KRL95272.1"/>
    <property type="molecule type" value="Genomic_DNA"/>
</dbReference>
<dbReference type="SUPFAM" id="SSF52283">
    <property type="entry name" value="Formate/glycerate dehydrogenase catalytic domain-like"/>
    <property type="match status" value="1"/>
</dbReference>
<dbReference type="CDD" id="cd12186">
    <property type="entry name" value="LDH"/>
    <property type="match status" value="1"/>
</dbReference>
<evidence type="ECO:0000256" key="3">
    <source>
        <dbReference type="ARBA" id="ARBA00023027"/>
    </source>
</evidence>
<dbReference type="InterPro" id="IPR006140">
    <property type="entry name" value="D-isomer_DH_NAD-bd"/>
</dbReference>
<reference evidence="7 8" key="1">
    <citation type="journal article" date="2015" name="Genome Announc.">
        <title>Expanding the biotechnology potential of lactobacilli through comparative genomics of 213 strains and associated genera.</title>
        <authorList>
            <person name="Sun Z."/>
            <person name="Harris H.M."/>
            <person name="McCann A."/>
            <person name="Guo C."/>
            <person name="Argimon S."/>
            <person name="Zhang W."/>
            <person name="Yang X."/>
            <person name="Jeffery I.B."/>
            <person name="Cooney J.C."/>
            <person name="Kagawa T.F."/>
            <person name="Liu W."/>
            <person name="Song Y."/>
            <person name="Salvetti E."/>
            <person name="Wrobel A."/>
            <person name="Rasinkangas P."/>
            <person name="Parkhill J."/>
            <person name="Rea M.C."/>
            <person name="O'Sullivan O."/>
            <person name="Ritari J."/>
            <person name="Douillard F.P."/>
            <person name="Paul Ross R."/>
            <person name="Yang R."/>
            <person name="Briner A.E."/>
            <person name="Felis G.E."/>
            <person name="de Vos W.M."/>
            <person name="Barrangou R."/>
            <person name="Klaenhammer T.R."/>
            <person name="Caufield P.W."/>
            <person name="Cui Y."/>
            <person name="Zhang H."/>
            <person name="O'Toole P.W."/>
        </authorList>
    </citation>
    <scope>NUCLEOTIDE SEQUENCE [LARGE SCALE GENOMIC DNA]</scope>
    <source>
        <strain evidence="7 8">DSM 18793</strain>
    </source>
</reference>
<organism evidence="7 8">
    <name type="scientific">Limosilactobacillus equigenerosi DSM 18793 = JCM 14505</name>
    <dbReference type="NCBI Taxonomy" id="1423742"/>
    <lineage>
        <taxon>Bacteria</taxon>
        <taxon>Bacillati</taxon>
        <taxon>Bacillota</taxon>
        <taxon>Bacilli</taxon>
        <taxon>Lactobacillales</taxon>
        <taxon>Lactobacillaceae</taxon>
        <taxon>Limosilactobacillus</taxon>
    </lineage>
</organism>
<feature type="domain" description="D-isomer specific 2-hydroxyacid dehydrogenase catalytic" evidence="5">
    <location>
        <begin position="5"/>
        <end position="329"/>
    </location>
</feature>
<dbReference type="InterPro" id="IPR058205">
    <property type="entry name" value="D-LDH-like"/>
</dbReference>
<dbReference type="STRING" id="417373.GCA_001570685_00900"/>
<dbReference type="Gene3D" id="3.40.50.720">
    <property type="entry name" value="NAD(P)-binding Rossmann-like Domain"/>
    <property type="match status" value="2"/>
</dbReference>
<dbReference type="PROSITE" id="PS00670">
    <property type="entry name" value="D_2_HYDROXYACID_DH_2"/>
    <property type="match status" value="1"/>
</dbReference>
<dbReference type="InterPro" id="IPR029752">
    <property type="entry name" value="D-isomer_DH_CS1"/>
</dbReference>
<keyword evidence="3" id="KW-0520">NAD</keyword>